<dbReference type="Proteomes" id="UP000244336">
    <property type="component" value="Chromosome 8"/>
</dbReference>
<accession>A0A2T7CLC9</accession>
<gene>
    <name evidence="1" type="ORF">GQ55_8G065900</name>
</gene>
<proteinExistence type="predicted"/>
<sequence length="73" mass="8508">MDSTHPYDEDALVPTALIPHYPCPPGDIPAQVNQARCPKTAGRTYYVCRSKQWKLKQYNEFRWWVPPPPNPLR</sequence>
<evidence type="ECO:0000313" key="1">
    <source>
        <dbReference type="EMBL" id="PUZ44132.1"/>
    </source>
</evidence>
<dbReference type="EMBL" id="CM009756">
    <property type="protein sequence ID" value="PUZ44132.1"/>
    <property type="molecule type" value="Genomic_DNA"/>
</dbReference>
<protein>
    <submittedName>
        <fullName evidence="1">Uncharacterized protein</fullName>
    </submittedName>
</protein>
<evidence type="ECO:0000313" key="2">
    <source>
        <dbReference type="Proteomes" id="UP000244336"/>
    </source>
</evidence>
<organism evidence="1 2">
    <name type="scientific">Panicum hallii var. hallii</name>
    <dbReference type="NCBI Taxonomy" id="1504633"/>
    <lineage>
        <taxon>Eukaryota</taxon>
        <taxon>Viridiplantae</taxon>
        <taxon>Streptophyta</taxon>
        <taxon>Embryophyta</taxon>
        <taxon>Tracheophyta</taxon>
        <taxon>Spermatophyta</taxon>
        <taxon>Magnoliopsida</taxon>
        <taxon>Liliopsida</taxon>
        <taxon>Poales</taxon>
        <taxon>Poaceae</taxon>
        <taxon>PACMAD clade</taxon>
        <taxon>Panicoideae</taxon>
        <taxon>Panicodae</taxon>
        <taxon>Paniceae</taxon>
        <taxon>Panicinae</taxon>
        <taxon>Panicum</taxon>
        <taxon>Panicum sect. Panicum</taxon>
    </lineage>
</organism>
<dbReference type="AlphaFoldDB" id="A0A2T7CLC9"/>
<keyword evidence="2" id="KW-1185">Reference proteome</keyword>
<reference evidence="1 2" key="1">
    <citation type="submission" date="2018-04" db="EMBL/GenBank/DDBJ databases">
        <title>WGS assembly of Panicum hallii var. hallii HAL2.</title>
        <authorList>
            <person name="Lovell J."/>
            <person name="Jenkins J."/>
            <person name="Lowry D."/>
            <person name="Mamidi S."/>
            <person name="Sreedasyam A."/>
            <person name="Weng X."/>
            <person name="Barry K."/>
            <person name="Bonette J."/>
            <person name="Campitelli B."/>
            <person name="Daum C."/>
            <person name="Gordon S."/>
            <person name="Gould B."/>
            <person name="Lipzen A."/>
            <person name="MacQueen A."/>
            <person name="Palacio-Mejia J."/>
            <person name="Plott C."/>
            <person name="Shakirov E."/>
            <person name="Shu S."/>
            <person name="Yoshinaga Y."/>
            <person name="Zane M."/>
            <person name="Rokhsar D."/>
            <person name="Grimwood J."/>
            <person name="Schmutz J."/>
            <person name="Juenger T."/>
        </authorList>
    </citation>
    <scope>NUCLEOTIDE SEQUENCE [LARGE SCALE GENOMIC DNA]</scope>
    <source>
        <strain evidence="2">cv. HAL2</strain>
    </source>
</reference>
<dbReference type="Gramene" id="PUZ44132">
    <property type="protein sequence ID" value="PUZ44132"/>
    <property type="gene ID" value="GQ55_8G065900"/>
</dbReference>
<name>A0A2T7CLC9_9POAL</name>